<dbReference type="HOGENOM" id="CLU_2590745_0_0_1"/>
<sequence>MWTLICPHFFQLARAPTLTTCIRGTDGAHGDEGVDCHQAGIPPFPMQALCLISSFVRVTRARWTGDKAKGLYMWCRDTRG</sequence>
<dbReference type="Proteomes" id="UP000053263">
    <property type="component" value="Unassembled WGS sequence"/>
</dbReference>
<proteinExistence type="predicted"/>
<feature type="signal peptide" evidence="1">
    <location>
        <begin position="1"/>
        <end position="15"/>
    </location>
</feature>
<evidence type="ECO:0000313" key="3">
    <source>
        <dbReference type="Proteomes" id="UP000053263"/>
    </source>
</evidence>
<feature type="chain" id="PRO_5012723389" description="Secreted protein" evidence="1">
    <location>
        <begin position="16"/>
        <end position="80"/>
    </location>
</feature>
<reference evidence="2 3" key="1">
    <citation type="submission" date="2014-06" db="EMBL/GenBank/DDBJ databases">
        <title>Evolutionary Origins and Diversification of the Mycorrhizal Mutualists.</title>
        <authorList>
            <consortium name="DOE Joint Genome Institute"/>
            <consortium name="Mycorrhizal Genomics Consortium"/>
            <person name="Kohler A."/>
            <person name="Kuo A."/>
            <person name="Nagy L.G."/>
            <person name="Floudas D."/>
            <person name="Copeland A."/>
            <person name="Barry K.W."/>
            <person name="Cichocki N."/>
            <person name="Veneault-Fourrey C."/>
            <person name="LaButti K."/>
            <person name="Lindquist E.A."/>
            <person name="Lipzen A."/>
            <person name="Lundell T."/>
            <person name="Morin E."/>
            <person name="Murat C."/>
            <person name="Riley R."/>
            <person name="Ohm R."/>
            <person name="Sun H."/>
            <person name="Tunlid A."/>
            <person name="Henrissat B."/>
            <person name="Grigoriev I.V."/>
            <person name="Hibbett D.S."/>
            <person name="Martin F."/>
        </authorList>
    </citation>
    <scope>NUCLEOTIDE SEQUENCE [LARGE SCALE GENOMIC DNA]</scope>
    <source>
        <strain evidence="2 3">FD-325 SS-3</strain>
    </source>
</reference>
<keyword evidence="3" id="KW-1185">Reference proteome</keyword>
<name>A0A0C9T3F0_PLICR</name>
<dbReference type="EMBL" id="KN832574">
    <property type="protein sequence ID" value="KII83804.1"/>
    <property type="molecule type" value="Genomic_DNA"/>
</dbReference>
<dbReference type="AlphaFoldDB" id="A0A0C9T3F0"/>
<gene>
    <name evidence="2" type="ORF">PLICRDRAFT_46996</name>
</gene>
<keyword evidence="1" id="KW-0732">Signal</keyword>
<evidence type="ECO:0008006" key="4">
    <source>
        <dbReference type="Google" id="ProtNLM"/>
    </source>
</evidence>
<protein>
    <recommendedName>
        <fullName evidence="4">Secreted protein</fullName>
    </recommendedName>
</protein>
<evidence type="ECO:0000256" key="1">
    <source>
        <dbReference type="SAM" id="SignalP"/>
    </source>
</evidence>
<evidence type="ECO:0000313" key="2">
    <source>
        <dbReference type="EMBL" id="KII83804.1"/>
    </source>
</evidence>
<organism evidence="2 3">
    <name type="scientific">Plicaturopsis crispa FD-325 SS-3</name>
    <dbReference type="NCBI Taxonomy" id="944288"/>
    <lineage>
        <taxon>Eukaryota</taxon>
        <taxon>Fungi</taxon>
        <taxon>Dikarya</taxon>
        <taxon>Basidiomycota</taxon>
        <taxon>Agaricomycotina</taxon>
        <taxon>Agaricomycetes</taxon>
        <taxon>Agaricomycetidae</taxon>
        <taxon>Amylocorticiales</taxon>
        <taxon>Amylocorticiaceae</taxon>
        <taxon>Plicatura</taxon>
        <taxon>Plicaturopsis crispa</taxon>
    </lineage>
</organism>
<accession>A0A0C9T3F0</accession>